<sequence>MLVFVAAGLVGCAGAGAPLFATTSELPEASRRPDGVAVDPASAPPRARDVASAEAGLVTLRTPLGAEAVFATVSGFFRAIVDEDMEALGPLFTRDALSLTTTFGPNNSSPSAPLFWTQRMRRLDYTKLAGEVVFREAELEVFRAEDALTSSPHPAIRVEALSAGDVVVRVPITTSRVGADRLLGDELVLWLRRDGERYRIYRIVEDFQMP</sequence>
<proteinExistence type="predicted"/>
<dbReference type="RefSeq" id="WP_153824712.1">
    <property type="nucleotide sequence ID" value="NZ_WJIE01000022.1"/>
</dbReference>
<accession>A0A6N7Q4X9</accession>
<dbReference type="Proteomes" id="UP000440224">
    <property type="component" value="Unassembled WGS sequence"/>
</dbReference>
<gene>
    <name evidence="1" type="ORF">GF068_39415</name>
</gene>
<keyword evidence="2" id="KW-1185">Reference proteome</keyword>
<dbReference type="OrthoDB" id="5519272at2"/>
<comment type="caution">
    <text evidence="1">The sequence shown here is derived from an EMBL/GenBank/DDBJ whole genome shotgun (WGS) entry which is preliminary data.</text>
</comment>
<name>A0A6N7Q4X9_9BACT</name>
<dbReference type="EMBL" id="WJIE01000022">
    <property type="protein sequence ID" value="MRG97940.1"/>
    <property type="molecule type" value="Genomic_DNA"/>
</dbReference>
<evidence type="ECO:0000313" key="2">
    <source>
        <dbReference type="Proteomes" id="UP000440224"/>
    </source>
</evidence>
<protein>
    <submittedName>
        <fullName evidence="1">Uncharacterized protein</fullName>
    </submittedName>
</protein>
<dbReference type="AlphaFoldDB" id="A0A6N7Q4X9"/>
<organism evidence="1 2">
    <name type="scientific">Polyangium spumosum</name>
    <dbReference type="NCBI Taxonomy" id="889282"/>
    <lineage>
        <taxon>Bacteria</taxon>
        <taxon>Pseudomonadati</taxon>
        <taxon>Myxococcota</taxon>
        <taxon>Polyangia</taxon>
        <taxon>Polyangiales</taxon>
        <taxon>Polyangiaceae</taxon>
        <taxon>Polyangium</taxon>
    </lineage>
</organism>
<evidence type="ECO:0000313" key="1">
    <source>
        <dbReference type="EMBL" id="MRG97940.1"/>
    </source>
</evidence>
<reference evidence="1 2" key="1">
    <citation type="submission" date="2019-10" db="EMBL/GenBank/DDBJ databases">
        <title>A soil myxobacterium in the family Polyangiaceae.</title>
        <authorList>
            <person name="Li Y."/>
            <person name="Wang J."/>
        </authorList>
    </citation>
    <scope>NUCLEOTIDE SEQUENCE [LARGE SCALE GENOMIC DNA]</scope>
    <source>
        <strain evidence="1 2">DSM 14734</strain>
    </source>
</reference>